<dbReference type="InterPro" id="IPR003692">
    <property type="entry name" value="Hydantoinase_B"/>
</dbReference>
<evidence type="ECO:0000313" key="7">
    <source>
        <dbReference type="Proteomes" id="UP000192903"/>
    </source>
</evidence>
<dbReference type="Pfam" id="PF01968">
    <property type="entry name" value="Hydantoinase_A"/>
    <property type="match status" value="1"/>
</dbReference>
<evidence type="ECO:0000259" key="2">
    <source>
        <dbReference type="Pfam" id="PF01968"/>
    </source>
</evidence>
<sequence length="1285" mass="137105">MHQTSRNFRAGVDIGGTFTDFILFDEQASAIRLHKCLTTPKDPSQGALGGLADLVKAAEIAVADLSEIVHGTTLVTNAVIERKGAPVGLITTEGFRDVLEIGTEQRYDIYDLFLTFPDPLVSRSRRIEISERIGADGGVIKPLDEVSVLRAVKKLAADRVEAIAVCLMHSYRNPSHEKRVREIIKQHYPDISVSISSEVVAEISEYQRFVTTCANAYVQPLMDRYLRRFEKELAARGFKGAFRLMHSAGGLVSVDEAREFPIRLLESGPAGGALATAWFGKAAGQENVIAFDMGGTTAKACMIENGMAHIASYLEAGRVRRFKNGSGLPIKAPVVDMIEIGAGGGSIAAIDEVGLLQVGPHSAGASPGPACYGAGGTRPTVTDASVALGYYDPAFFLGGRMTLDLDAAERALKTIAEPLGISTVEAAWGIHQVVGENMASATRIHLVEKGKDPRGYSMIGFGGAGPAFAARVARILGVSEVIIPQASGAASAFGFLTAPLSFDLVRSRPMELSPDFDVASLNAAFGELAEEGKWKLISAGAKAEDVVVERTADMRLVGQLHEINVSIPSGELGAGAYGAIRKAFEEVYAARYTRVPKEAELEILSFRVRVSGATPELSIRQADIAVSGDGALKGTRKCYFGEGFVDAAIYDRYKLTAGATVQGPAIIEERESTTIVPPGDTLTVDAAGNLRIRIATVGKGLALVTPKMTKQEAAEKIESDPIALEIMWSRLVTVAEEMWHTVCRTAYSLIISESQDFGCSILDATGETLAHSARVMPVFNLTLPMVVKAVLQRYPVESLKPGDVLVCNDPWLCAGHLFDVAVVTPVFKDGKVVAVMGTVGHVGDIGGTRNGMKATEVYEEGLQIPPMKLVNAGVENEDLFRIMAENIRDSQQVLGDIRSLIAANETGARRLVAFMEEYGLSDLQALAEVVQSRSEKAMRDAIRALPNGVHTSTISYNPLGTHMTVPVTVTIRDDEIELDFEGAPPEVPLGGINCTLSYTTAHSTYPLKCMLTPSVRGNAGCYRPFTVKAPKGSVLNCNKPAPVSLRTRTGWYTSPNIFRALSGAAPEKVIAHTGLPSLLTVYGKTPEGKVFYDHLLSGGGQGGSYAKDGKSSVLWPTSAATSSIELLESRSPVVVLEKGFVQDSGGAGEFRGGLGARIRLAKRYDDGTSVTVFVSPEGVNAPIDGLFGGQHGLLSHGYVRDEDGNVIEDVGTGGLFVVDRTDRVVELQLGGGAGFGDPANRSVELIEEDVREDYVGADTAENVYRLSERKKELAASARLSPAASR</sequence>
<evidence type="ECO:0000259" key="5">
    <source>
        <dbReference type="Pfam" id="PF19278"/>
    </source>
</evidence>
<dbReference type="RefSeq" id="WP_085420974.1">
    <property type="nucleotide sequence ID" value="NZ_FXAF01000003.1"/>
</dbReference>
<feature type="domain" description="Acetophenone carboxylase-like C-terminal" evidence="5">
    <location>
        <begin position="519"/>
        <end position="686"/>
    </location>
</feature>
<dbReference type="STRING" id="464029.SAMN02982989_5582"/>
<dbReference type="InterPro" id="IPR008040">
    <property type="entry name" value="Hydant_A_N"/>
</dbReference>
<evidence type="ECO:0000259" key="3">
    <source>
        <dbReference type="Pfam" id="PF02538"/>
    </source>
</evidence>
<dbReference type="PANTHER" id="PTHR11365:SF23">
    <property type="entry name" value="HYPOTHETICAL 5-OXOPROLINASE (EUROFUNG)-RELATED"/>
    <property type="match status" value="1"/>
</dbReference>
<dbReference type="GO" id="GO:0005829">
    <property type="term" value="C:cytosol"/>
    <property type="evidence" value="ECO:0007669"/>
    <property type="project" value="TreeGrafter"/>
</dbReference>
<dbReference type="InterPro" id="IPR002821">
    <property type="entry name" value="Hydantoinase_A"/>
</dbReference>
<dbReference type="EMBL" id="FXAF01000003">
    <property type="protein sequence ID" value="SMF18005.1"/>
    <property type="molecule type" value="Genomic_DNA"/>
</dbReference>
<dbReference type="SUPFAM" id="SSF53067">
    <property type="entry name" value="Actin-like ATPase domain"/>
    <property type="match status" value="1"/>
</dbReference>
<feature type="domain" description="Hydantoinase/oxoprolinase N-terminal" evidence="4">
    <location>
        <begin position="10"/>
        <end position="187"/>
    </location>
</feature>
<evidence type="ECO:0000259" key="4">
    <source>
        <dbReference type="Pfam" id="PF05378"/>
    </source>
</evidence>
<dbReference type="InterPro" id="IPR049517">
    <property type="entry name" value="ACX-like_C"/>
</dbReference>
<accession>A0A1X7DM17</accession>
<comment type="similarity">
    <text evidence="1">Belongs to the oxoprolinase family.</text>
</comment>
<dbReference type="Pfam" id="PF02538">
    <property type="entry name" value="Hydantoinase_B"/>
    <property type="match status" value="1"/>
</dbReference>
<dbReference type="InterPro" id="IPR045079">
    <property type="entry name" value="Oxoprolinase-like"/>
</dbReference>
<reference evidence="7" key="1">
    <citation type="submission" date="2017-04" db="EMBL/GenBank/DDBJ databases">
        <authorList>
            <person name="Varghese N."/>
            <person name="Submissions S."/>
        </authorList>
    </citation>
    <scope>NUCLEOTIDE SEQUENCE [LARGE SCALE GENOMIC DNA]</scope>
    <source>
        <strain evidence="7">B4P</strain>
    </source>
</reference>
<evidence type="ECO:0000313" key="6">
    <source>
        <dbReference type="EMBL" id="SMF18005.1"/>
    </source>
</evidence>
<dbReference type="PANTHER" id="PTHR11365">
    <property type="entry name" value="5-OXOPROLINASE RELATED"/>
    <property type="match status" value="1"/>
</dbReference>
<dbReference type="Proteomes" id="UP000192903">
    <property type="component" value="Unassembled WGS sequence"/>
</dbReference>
<name>A0A1X7DM17_9HYPH</name>
<keyword evidence="7" id="KW-1185">Reference proteome</keyword>
<dbReference type="GO" id="GO:0006749">
    <property type="term" value="P:glutathione metabolic process"/>
    <property type="evidence" value="ECO:0007669"/>
    <property type="project" value="TreeGrafter"/>
</dbReference>
<evidence type="ECO:0000256" key="1">
    <source>
        <dbReference type="ARBA" id="ARBA00010403"/>
    </source>
</evidence>
<dbReference type="Pfam" id="PF19278">
    <property type="entry name" value="Hydant_A_C"/>
    <property type="match status" value="1"/>
</dbReference>
<gene>
    <name evidence="6" type="ORF">SAMN02982989_5582</name>
</gene>
<feature type="domain" description="Hydantoinase A/oxoprolinase" evidence="2">
    <location>
        <begin position="208"/>
        <end position="500"/>
    </location>
</feature>
<feature type="domain" description="Hydantoinase B/oxoprolinase" evidence="3">
    <location>
        <begin position="720"/>
        <end position="1238"/>
    </location>
</feature>
<dbReference type="InterPro" id="IPR043129">
    <property type="entry name" value="ATPase_NBD"/>
</dbReference>
<proteinExistence type="inferred from homology"/>
<organism evidence="6 7">
    <name type="scientific">Xaviernesmea oryzae</name>
    <dbReference type="NCBI Taxonomy" id="464029"/>
    <lineage>
        <taxon>Bacteria</taxon>
        <taxon>Pseudomonadati</taxon>
        <taxon>Pseudomonadota</taxon>
        <taxon>Alphaproteobacteria</taxon>
        <taxon>Hyphomicrobiales</taxon>
        <taxon>Rhizobiaceae</taxon>
        <taxon>Rhizobium/Agrobacterium group</taxon>
        <taxon>Xaviernesmea</taxon>
    </lineage>
</organism>
<protein>
    <submittedName>
        <fullName evidence="6">5-oxoprolinase (ATP-hydrolysing)</fullName>
    </submittedName>
</protein>
<dbReference type="GO" id="GO:0017168">
    <property type="term" value="F:5-oxoprolinase (ATP-hydrolyzing) activity"/>
    <property type="evidence" value="ECO:0007669"/>
    <property type="project" value="TreeGrafter"/>
</dbReference>
<dbReference type="OrthoDB" id="9759608at2"/>
<dbReference type="Pfam" id="PF05378">
    <property type="entry name" value="Hydant_A_N"/>
    <property type="match status" value="1"/>
</dbReference>